<evidence type="ECO:0008006" key="2">
    <source>
        <dbReference type="Google" id="ProtNLM"/>
    </source>
</evidence>
<dbReference type="InterPro" id="IPR006597">
    <property type="entry name" value="Sel1-like"/>
</dbReference>
<accession>A0AAE4GCL3</accession>
<proteinExistence type="predicted"/>
<dbReference type="InterPro" id="IPR011990">
    <property type="entry name" value="TPR-like_helical_dom_sf"/>
</dbReference>
<organism evidence="1">
    <name type="scientific">Herbaspirillum huttiense subsp. nephrolepidis</name>
    <dbReference type="NCBI Taxonomy" id="3075126"/>
    <lineage>
        <taxon>Bacteria</taxon>
        <taxon>Pseudomonadati</taxon>
        <taxon>Pseudomonadota</taxon>
        <taxon>Betaproteobacteria</taxon>
        <taxon>Burkholderiales</taxon>
        <taxon>Oxalobacteraceae</taxon>
        <taxon>Herbaspirillum</taxon>
    </lineage>
</organism>
<dbReference type="EMBL" id="JAVRAA010000017">
    <property type="protein sequence ID" value="MDT0339963.1"/>
    <property type="molecule type" value="Genomic_DNA"/>
</dbReference>
<protein>
    <recommendedName>
        <fullName evidence="2">Sel1 repeat family protein</fullName>
    </recommendedName>
</protein>
<evidence type="ECO:0000313" key="1">
    <source>
        <dbReference type="EMBL" id="MDT0339963.1"/>
    </source>
</evidence>
<comment type="caution">
    <text evidence="1">The sequence shown here is derived from an EMBL/GenBank/DDBJ whole genome shotgun (WGS) entry which is preliminary data.</text>
</comment>
<gene>
    <name evidence="1" type="ORF">RJN63_24255</name>
</gene>
<name>A0AAE4GCL3_9BURK</name>
<dbReference type="SUPFAM" id="SSF81901">
    <property type="entry name" value="HCP-like"/>
    <property type="match status" value="1"/>
</dbReference>
<sequence length="229" mass="25608">MTYIAVVAFGVSSVITSSWRVRVRNRRKFKQSRKFKMKIYPAIFFLQLFLSNCAHAQLPRDCSDASQKLLEAEVQQGNPKAQYLLGNQLLTGQCGRKDSDEGVKLETKSAESGYPPAIHILGVILRRERSIQEAVPFFLGAAQKGFRLAEVDLAFAYGEGSPIKNLPLSYAWFSVAESHEEKAELKQFLASNLKMLAGKMGDADMEKANQLKEKLLADFGSIPRFKDDP</sequence>
<dbReference type="AlphaFoldDB" id="A0AAE4GCL3"/>
<dbReference type="Gene3D" id="1.25.40.10">
    <property type="entry name" value="Tetratricopeptide repeat domain"/>
    <property type="match status" value="1"/>
</dbReference>
<reference evidence="1" key="1">
    <citation type="submission" date="2023-02" db="EMBL/GenBank/DDBJ databases">
        <title>Description of Herbaspirillum huttiense subsp. nephrolepsisexaltata and Herbaspirillum huttiense subsp. lycopersicon.</title>
        <authorList>
            <person name="Poudel M."/>
            <person name="Sharma A."/>
            <person name="Goss E."/>
            <person name="Tapia J.H."/>
            <person name="Harmon C.M."/>
            <person name="Jones J.B."/>
        </authorList>
    </citation>
    <scope>NUCLEOTIDE SEQUENCE</scope>
    <source>
        <strain evidence="1">NC40101</strain>
    </source>
</reference>
<dbReference type="SMART" id="SM00671">
    <property type="entry name" value="SEL1"/>
    <property type="match status" value="2"/>
</dbReference>